<gene>
    <name evidence="2" type="ORF">CCHR01_06628</name>
</gene>
<reference evidence="2" key="1">
    <citation type="submission" date="2023-01" db="EMBL/GenBank/DDBJ databases">
        <title>Colletotrichum chrysophilum M932 genome sequence.</title>
        <authorList>
            <person name="Baroncelli R."/>
        </authorList>
    </citation>
    <scope>NUCLEOTIDE SEQUENCE</scope>
    <source>
        <strain evidence="2">M932</strain>
    </source>
</reference>
<sequence length="510" mass="55340">MTLVRQATSFPEPHANHQAQNLRRQPSQTGPTDNGLGTLATVTPRTQPKASQSTVITYTRPKNTVKNVPNRVKKPRAYSAGTQVSPGRSRRRAARSNAPNTATETSQNQPVNKSLWIRPHNDMRDAKPVVTHYDSSCKSSLISKNAALRLGLRTLPCVPALRLAVMTDFGMVEPEEFVALDVEAPWLKDGDLGECYVTVVSGSVLESEGIEFLAGKRVLDKLRIKGSLSEETQAQIDSGFGRGPHRPKTMPSMANGSEDWAGAGFENSQACGASDYLHPGMATRPHFVPSYVTASEEASYHSTNEAALDSTTCTSFLETQAPIFEDDNSSLNQVFCEDDCNSFKSFGAEDQVGNYNLTREARGPRSESVFSQDVSQNATRMVGPQFTAATPILSQNGLGYCNSYTPTLSPQIWDVQMASPGYSFLSQIPQSLYGCAVATSSANNDRSISEDSPEIQQGMTRWTSIPSYESLSMVSASPQIFDTSLPEIRVEAANPSPPDDTTGDDPNSFL</sequence>
<evidence type="ECO:0000313" key="2">
    <source>
        <dbReference type="EMBL" id="KAK1850727.1"/>
    </source>
</evidence>
<feature type="region of interest" description="Disordered" evidence="1">
    <location>
        <begin position="1"/>
        <end position="111"/>
    </location>
</feature>
<evidence type="ECO:0000313" key="3">
    <source>
        <dbReference type="Proteomes" id="UP001243330"/>
    </source>
</evidence>
<name>A0AAD9EKF8_9PEZI</name>
<dbReference type="AlphaFoldDB" id="A0AAD9EKF8"/>
<dbReference type="EMBL" id="JAQOWY010000112">
    <property type="protein sequence ID" value="KAK1850727.1"/>
    <property type="molecule type" value="Genomic_DNA"/>
</dbReference>
<feature type="compositionally biased region" description="Polar residues" evidence="1">
    <location>
        <begin position="17"/>
        <end position="32"/>
    </location>
</feature>
<feature type="compositionally biased region" description="Polar residues" evidence="1">
    <location>
        <begin position="97"/>
        <end position="111"/>
    </location>
</feature>
<organism evidence="2 3">
    <name type="scientific">Colletotrichum chrysophilum</name>
    <dbReference type="NCBI Taxonomy" id="1836956"/>
    <lineage>
        <taxon>Eukaryota</taxon>
        <taxon>Fungi</taxon>
        <taxon>Dikarya</taxon>
        <taxon>Ascomycota</taxon>
        <taxon>Pezizomycotina</taxon>
        <taxon>Sordariomycetes</taxon>
        <taxon>Hypocreomycetidae</taxon>
        <taxon>Glomerellales</taxon>
        <taxon>Glomerellaceae</taxon>
        <taxon>Colletotrichum</taxon>
        <taxon>Colletotrichum gloeosporioides species complex</taxon>
    </lineage>
</organism>
<comment type="caution">
    <text evidence="2">The sequence shown here is derived from an EMBL/GenBank/DDBJ whole genome shotgun (WGS) entry which is preliminary data.</text>
</comment>
<protein>
    <submittedName>
        <fullName evidence="2">Uncharacterized protein</fullName>
    </submittedName>
</protein>
<evidence type="ECO:0000256" key="1">
    <source>
        <dbReference type="SAM" id="MobiDB-lite"/>
    </source>
</evidence>
<proteinExistence type="predicted"/>
<accession>A0AAD9EKF8</accession>
<feature type="region of interest" description="Disordered" evidence="1">
    <location>
        <begin position="485"/>
        <end position="510"/>
    </location>
</feature>
<dbReference type="Proteomes" id="UP001243330">
    <property type="component" value="Unassembled WGS sequence"/>
</dbReference>
<keyword evidence="3" id="KW-1185">Reference proteome</keyword>
<feature type="compositionally biased region" description="Polar residues" evidence="1">
    <location>
        <begin position="40"/>
        <end position="67"/>
    </location>
</feature>